<comment type="similarity">
    <text evidence="5">Belongs to the Rap family.</text>
</comment>
<comment type="subcellular location">
    <subcellularLocation>
        <location evidence="1">Cytoplasm</location>
    </subcellularLocation>
</comment>
<dbReference type="Proteomes" id="UP000525652">
    <property type="component" value="Unassembled WGS sequence"/>
</dbReference>
<dbReference type="RefSeq" id="WP_185691240.1">
    <property type="nucleotide sequence ID" value="NZ_JACHVA010000022.1"/>
</dbReference>
<dbReference type="PANTHER" id="PTHR46630">
    <property type="entry name" value="TETRATRICOPEPTIDE REPEAT PROTEIN 29"/>
    <property type="match status" value="1"/>
</dbReference>
<dbReference type="SUPFAM" id="SSF48452">
    <property type="entry name" value="TPR-like"/>
    <property type="match status" value="3"/>
</dbReference>
<protein>
    <submittedName>
        <fullName evidence="6">Tetratricopeptide repeat protein</fullName>
    </submittedName>
</protein>
<dbReference type="InterPro" id="IPR051476">
    <property type="entry name" value="Bac_ResReg_Asp_Phosphatase"/>
</dbReference>
<evidence type="ECO:0000313" key="7">
    <source>
        <dbReference type="Proteomes" id="UP000525652"/>
    </source>
</evidence>
<evidence type="ECO:0000256" key="2">
    <source>
        <dbReference type="ARBA" id="ARBA00022490"/>
    </source>
</evidence>
<keyword evidence="3" id="KW-0677">Repeat</keyword>
<organism evidence="6 7">
    <name type="scientific">Puniceicoccus vermicola</name>
    <dbReference type="NCBI Taxonomy" id="388746"/>
    <lineage>
        <taxon>Bacteria</taxon>
        <taxon>Pseudomonadati</taxon>
        <taxon>Verrucomicrobiota</taxon>
        <taxon>Opitutia</taxon>
        <taxon>Puniceicoccales</taxon>
        <taxon>Puniceicoccaceae</taxon>
        <taxon>Puniceicoccus</taxon>
    </lineage>
</organism>
<dbReference type="Gene3D" id="1.25.40.10">
    <property type="entry name" value="Tetratricopeptide repeat domain"/>
    <property type="match status" value="5"/>
</dbReference>
<proteinExistence type="inferred from homology"/>
<reference evidence="6 7" key="1">
    <citation type="submission" date="2020-07" db="EMBL/GenBank/DDBJ databases">
        <authorList>
            <person name="Feng X."/>
        </authorList>
    </citation>
    <scope>NUCLEOTIDE SEQUENCE [LARGE SCALE GENOMIC DNA]</scope>
    <source>
        <strain evidence="6 7">JCM14086</strain>
    </source>
</reference>
<evidence type="ECO:0000256" key="5">
    <source>
        <dbReference type="ARBA" id="ARBA00038253"/>
    </source>
</evidence>
<keyword evidence="4" id="KW-0802">TPR repeat</keyword>
<dbReference type="EMBL" id="JACHVA010000022">
    <property type="protein sequence ID" value="MBC2600493.1"/>
    <property type="molecule type" value="Genomic_DNA"/>
</dbReference>
<evidence type="ECO:0000313" key="6">
    <source>
        <dbReference type="EMBL" id="MBC2600493.1"/>
    </source>
</evidence>
<comment type="caution">
    <text evidence="6">The sequence shown here is derived from an EMBL/GenBank/DDBJ whole genome shotgun (WGS) entry which is preliminary data.</text>
</comment>
<evidence type="ECO:0000256" key="3">
    <source>
        <dbReference type="ARBA" id="ARBA00022737"/>
    </source>
</evidence>
<name>A0A7X1AWT0_9BACT</name>
<dbReference type="AlphaFoldDB" id="A0A7X1AWT0"/>
<evidence type="ECO:0000256" key="4">
    <source>
        <dbReference type="ARBA" id="ARBA00022803"/>
    </source>
</evidence>
<dbReference type="PANTHER" id="PTHR46630:SF1">
    <property type="entry name" value="TETRATRICOPEPTIDE REPEAT PROTEIN 29"/>
    <property type="match status" value="1"/>
</dbReference>
<dbReference type="Pfam" id="PF13432">
    <property type="entry name" value="TPR_16"/>
    <property type="match status" value="1"/>
</dbReference>
<accession>A0A7X1AWT0</accession>
<dbReference type="InterPro" id="IPR011990">
    <property type="entry name" value="TPR-like_helical_dom_sf"/>
</dbReference>
<gene>
    <name evidence="6" type="ORF">H5P30_01725</name>
</gene>
<evidence type="ECO:0000256" key="1">
    <source>
        <dbReference type="ARBA" id="ARBA00004496"/>
    </source>
</evidence>
<dbReference type="GO" id="GO:0005737">
    <property type="term" value="C:cytoplasm"/>
    <property type="evidence" value="ECO:0007669"/>
    <property type="project" value="UniProtKB-SubCell"/>
</dbReference>
<keyword evidence="2" id="KW-0963">Cytoplasm</keyword>
<sequence>MKSSSPFPTSVLYARKVRRGAWGLLVMVHLLVAGVQGLSGQSLSDISDASLIGQLQRKLPNGLIGVRSELVELVQRTEGQPDQEPYLFLLGLSYQDEFAEGGNSTLLENAAEQYKAYIEKFPGGQRYDFVRFNLGGVYADLERPDEAIEQYDWLYRNSGSWTFRNQARDRMASLYISSDRAGEGVSLFQEIFAESSMDPELRSQAAAWLLQGYLALGQPEKILPYLRYLTGRFEAVYDPAFNITLLKSGDELFEKGEYDQAILLYSFVKSRAEIVDFYERRVSSLRADIRFLDPESESYLVIDSELKAAEARLAAVEAIREYDVDMRWRMARVYKETDRTWESLWAFIHLYEDYPEHEQVEDFLYTAYGEAVALGDDPMTEQLAKDYLANEGYDRFRAQVVLGLAQFYSRSDRLESLLALVEEYMEDSPNQRTVAQLMNVVGSFYVRLGEYASLRDYMDTMRSDLDGKEPSTQAVRYWLGLSDLLLADYPRASNTFRTFLEDYGENSIFYEDASYRYAITLFGEQKRGESEEQFAKFVRLFPNSSLRGEAELYLGDLKRDRGAFAEAAEHYRLVADHTENISFLSKATFSLSEVLEASGEPEQAVEVLQAYVDTYGEEGEISDAYFRMGMILGRMDRLGERFEIHGNAIRSLIGDRNRYAVDRLINVYVEDYQRYERSFNDSVALLDRMVEEDEFRRKFLTDRVYQYQYMQSAEGVYVDQSLANLLVRDRAFRSKIIETERPLDPKTMAPRSPIDSDVTREEALVELQVLRDEYAERVSSLEPYSPAALFEPILMEAEANGRLVPQMRAQMALDKLSDEPAELHFDLETLEVAPPAVLLWEAQKYEDSDPQTAITLYRNILRFHPWSDSVYEALLALGDLSVQIAEESGDPEDWAQALTYYNTVTERYAMKVRDAEPYLQKGMVLSQLGRDQDAIDTLGQVLRNPAWKGKDHAKAHLELGMAYRRENQLEEAHGFFERLIVAYGGYAEIVSWAYYYDLLTLEELGEEESVQQLLEEYRTRLSVMADTEAYQQIEEKYEL</sequence>
<keyword evidence="7" id="KW-1185">Reference proteome</keyword>